<dbReference type="PANTHER" id="PTHR34952">
    <property type="entry name" value="OS05G0113500 PROTEIN"/>
    <property type="match status" value="1"/>
</dbReference>
<organism evidence="2 3">
    <name type="scientific">Zizania palustris</name>
    <name type="common">Northern wild rice</name>
    <dbReference type="NCBI Taxonomy" id="103762"/>
    <lineage>
        <taxon>Eukaryota</taxon>
        <taxon>Viridiplantae</taxon>
        <taxon>Streptophyta</taxon>
        <taxon>Embryophyta</taxon>
        <taxon>Tracheophyta</taxon>
        <taxon>Spermatophyta</taxon>
        <taxon>Magnoliopsida</taxon>
        <taxon>Liliopsida</taxon>
        <taxon>Poales</taxon>
        <taxon>Poaceae</taxon>
        <taxon>BOP clade</taxon>
        <taxon>Oryzoideae</taxon>
        <taxon>Oryzeae</taxon>
        <taxon>Zizaniinae</taxon>
        <taxon>Zizania</taxon>
    </lineage>
</organism>
<feature type="compositionally biased region" description="Low complexity" evidence="1">
    <location>
        <begin position="194"/>
        <end position="205"/>
    </location>
</feature>
<feature type="compositionally biased region" description="Acidic residues" evidence="1">
    <location>
        <begin position="73"/>
        <end position="91"/>
    </location>
</feature>
<reference evidence="2" key="1">
    <citation type="journal article" date="2021" name="bioRxiv">
        <title>Whole Genome Assembly and Annotation of Northern Wild Rice, Zizania palustris L., Supports a Whole Genome Duplication in the Zizania Genus.</title>
        <authorList>
            <person name="Haas M."/>
            <person name="Kono T."/>
            <person name="Macchietto M."/>
            <person name="Millas R."/>
            <person name="McGilp L."/>
            <person name="Shao M."/>
            <person name="Duquette J."/>
            <person name="Hirsch C.N."/>
            <person name="Kimball J."/>
        </authorList>
    </citation>
    <scope>NUCLEOTIDE SEQUENCE</scope>
    <source>
        <tissue evidence="2">Fresh leaf tissue</tissue>
    </source>
</reference>
<feature type="region of interest" description="Disordered" evidence="1">
    <location>
        <begin position="164"/>
        <end position="248"/>
    </location>
</feature>
<keyword evidence="3" id="KW-1185">Reference proteome</keyword>
<evidence type="ECO:0000256" key="1">
    <source>
        <dbReference type="SAM" id="MobiDB-lite"/>
    </source>
</evidence>
<evidence type="ECO:0000313" key="3">
    <source>
        <dbReference type="Proteomes" id="UP000729402"/>
    </source>
</evidence>
<name>A0A8J5VY55_ZIZPA</name>
<comment type="caution">
    <text evidence="2">The sequence shown here is derived from an EMBL/GenBank/DDBJ whole genome shotgun (WGS) entry which is preliminary data.</text>
</comment>
<dbReference type="PANTHER" id="PTHR34952:SF1">
    <property type="entry name" value="OS01G0814400 PROTEIN"/>
    <property type="match status" value="1"/>
</dbReference>
<feature type="compositionally biased region" description="Basic residues" evidence="1">
    <location>
        <begin position="177"/>
        <end position="193"/>
    </location>
</feature>
<dbReference type="AlphaFoldDB" id="A0A8J5VY55"/>
<gene>
    <name evidence="2" type="ORF">GUJ93_ZPchr0007g5764</name>
</gene>
<dbReference type="Proteomes" id="UP000729402">
    <property type="component" value="Unassembled WGS sequence"/>
</dbReference>
<accession>A0A8J5VY55</accession>
<feature type="region of interest" description="Disordered" evidence="1">
    <location>
        <begin position="112"/>
        <end position="137"/>
    </location>
</feature>
<dbReference type="OrthoDB" id="2016966at2759"/>
<sequence>MGGPLVDSSAKGVSSCLCLCHGTCERADLEHGSCACSRDGNVEAEIAFGQDDLVVEENEIAMAIAEMMHFYSDDDDEGTDTDDDSENEDPLSLESHSTNDLVDIGTELVTSPAFPSCDASESPIDKSDDGNSSINSTPVLVSAMKGSRAKRGMVTRLSVSWASDVYDPPVTSGSHTVKGHQRSSRKIHYKYKSTKSSSSRSSSSGSKKDKKYTRYSSSSNYKRDRKPSHRSANGGGGSGGSSSSSNRKTDTRAAYYGKVYTSSSGNGTDTSFPQYGNLSPLVPSESAPLEEAVPVVKTMEPIKRSSSCCKEQPFSILSRQFVAAKYKGMFSFWSQNQLAS</sequence>
<protein>
    <submittedName>
        <fullName evidence="2">Uncharacterized protein</fullName>
    </submittedName>
</protein>
<reference evidence="2" key="2">
    <citation type="submission" date="2021-02" db="EMBL/GenBank/DDBJ databases">
        <authorList>
            <person name="Kimball J.A."/>
            <person name="Haas M.W."/>
            <person name="Macchietto M."/>
            <person name="Kono T."/>
            <person name="Duquette J."/>
            <person name="Shao M."/>
        </authorList>
    </citation>
    <scope>NUCLEOTIDE SEQUENCE</scope>
    <source>
        <tissue evidence="2">Fresh leaf tissue</tissue>
    </source>
</reference>
<dbReference type="EMBL" id="JAAALK010000282">
    <property type="protein sequence ID" value="KAG8078271.1"/>
    <property type="molecule type" value="Genomic_DNA"/>
</dbReference>
<feature type="region of interest" description="Disordered" evidence="1">
    <location>
        <begin position="72"/>
        <end position="98"/>
    </location>
</feature>
<evidence type="ECO:0000313" key="2">
    <source>
        <dbReference type="EMBL" id="KAG8078271.1"/>
    </source>
</evidence>
<proteinExistence type="predicted"/>